<evidence type="ECO:0000313" key="2">
    <source>
        <dbReference type="EMBL" id="KAJ8881983.1"/>
    </source>
</evidence>
<organism evidence="2 3">
    <name type="scientific">Dryococelus australis</name>
    <dbReference type="NCBI Taxonomy" id="614101"/>
    <lineage>
        <taxon>Eukaryota</taxon>
        <taxon>Metazoa</taxon>
        <taxon>Ecdysozoa</taxon>
        <taxon>Arthropoda</taxon>
        <taxon>Hexapoda</taxon>
        <taxon>Insecta</taxon>
        <taxon>Pterygota</taxon>
        <taxon>Neoptera</taxon>
        <taxon>Polyneoptera</taxon>
        <taxon>Phasmatodea</taxon>
        <taxon>Verophasmatodea</taxon>
        <taxon>Anareolatae</taxon>
        <taxon>Phasmatidae</taxon>
        <taxon>Eurycanthinae</taxon>
        <taxon>Dryococelus</taxon>
    </lineage>
</organism>
<feature type="compositionally biased region" description="Basic and acidic residues" evidence="1">
    <location>
        <begin position="1201"/>
        <end position="1215"/>
    </location>
</feature>
<proteinExistence type="predicted"/>
<gene>
    <name evidence="2" type="ORF">PR048_018471</name>
</gene>
<dbReference type="EMBL" id="JARBHB010000006">
    <property type="protein sequence ID" value="KAJ8881983.1"/>
    <property type="molecule type" value="Genomic_DNA"/>
</dbReference>
<evidence type="ECO:0000256" key="1">
    <source>
        <dbReference type="SAM" id="MobiDB-lite"/>
    </source>
</evidence>
<evidence type="ECO:0000313" key="3">
    <source>
        <dbReference type="Proteomes" id="UP001159363"/>
    </source>
</evidence>
<reference evidence="2 3" key="1">
    <citation type="submission" date="2023-02" db="EMBL/GenBank/DDBJ databases">
        <title>LHISI_Scaffold_Assembly.</title>
        <authorList>
            <person name="Stuart O.P."/>
            <person name="Cleave R."/>
            <person name="Magrath M.J.L."/>
            <person name="Mikheyev A.S."/>
        </authorList>
    </citation>
    <scope>NUCLEOTIDE SEQUENCE [LARGE SCALE GENOMIC DNA]</scope>
    <source>
        <strain evidence="2">Daus_M_001</strain>
        <tissue evidence="2">Leg muscle</tissue>
    </source>
</reference>
<name>A0ABQ9HCE3_9NEOP</name>
<protein>
    <submittedName>
        <fullName evidence="2">Uncharacterized protein</fullName>
    </submittedName>
</protein>
<comment type="caution">
    <text evidence="2">The sequence shown here is derived from an EMBL/GenBank/DDBJ whole genome shotgun (WGS) entry which is preliminary data.</text>
</comment>
<accession>A0ABQ9HCE3</accession>
<keyword evidence="3" id="KW-1185">Reference proteome</keyword>
<feature type="region of interest" description="Disordered" evidence="1">
    <location>
        <begin position="1172"/>
        <end position="1224"/>
    </location>
</feature>
<sequence length="1224" mass="137264">MNDTKTKAAALSICARFSGYCGDALEALYFAHPGNPCLDVVSPLIRPASREDRIIGVSDRRLPEKPPGSCFFKVGTFQFKVVHGKVSTLEMNLRKKSLPLYAYILMGALSDIRPVKLHKEHAGYSDNAIALIEQDSQLASIRSPHATYFAQTGSIITPRHYDGCEKALSTATASGDDPGPQDGYEPPLFAAYISMGPTLFASPIGCWHDCNAALPPACSAWPCSPCRCWDSLVAQKVYLRKDCKDKPTSRPIVVSQLLIHEIPAQCSCKLNYFLWSVLGARKYIIILFAGSSSNLCQREEGKCEGFGGGGELLRANSTWRASKPSPRAAKCLATDSPPREGVEVGSVIKARRSPSRMALSRLFSPREQGGGGLGWPLMDFRNEGRPETVIARESILDFGERLFEILLCEKIAKELAARTAIFAELWTQGIYAPMRPVSTPELSIVVENYAQNHDTAMWSKLVGRFVSRMFHIAGQITEESQHVSLIRTGSWALCHEKSNTLGSMMCSTYFFTFTNTRITASDDDVCVLWILRPVSGNVYCSKEDTWLLNVGTAVVFVRHFRVGYLQATHAPSRYNDFCSSDDCHKLQRNVPFSQDAVVRQPTILYYCRHLYWLTSSTPAQTKLPMRRVETPAGLAVEGIGCFRAINRKNGSPGGEGVGGRSTVYDFPALVSHNGQVCRKQNFRLCPKLKAYATSKTMVRHLRKTVRGRQTTSILILTLNMLVESTVNLPQWPVSELLIRYRPPVMNIKKFTSVYLEEIDKIRMDNAVTTLAQRFPKSYEGLPIASFPQVYCDPGSIPGFSHVGIVLDDAVGRRVFSGNLPFPRPFIPAEFVDGLLYFKEFLRRNSLSTEKKAPVAYIRRYAAYHCSGAERRSLDLYTDVVFRRLELLTILVTRYGVEVFFVVLKMSRGQYRCNDWLFNISILFRALLVQAATLSFFREIVQVHYNARNAKQTLLNSRKLFSLVEPRAEVRGIRRGWSNGEILDRGRGRGGGLSPEETCRSMATTATFPTCETPGVPAGNRTRYALLETTSLTAKVPEHPTFSDVTPLGMVHFAPQGAQVAGCGGRQTNRVVFLQWTCGNDLNKEAAERENFGNQIFRLESNFKVVQTVRTKHRQMNVHVLDRLPFQTLHAFHHAVRQTTLTCCAECDRSAQSRMCEDSYAGRIQSSQDTFITRKKRERERERERESRMRRRRGTPVPRPSLCEEARKRVGDDKAALQDYLTPAE</sequence>
<dbReference type="Proteomes" id="UP001159363">
    <property type="component" value="Chromosome 5"/>
</dbReference>